<accession>A0A914ZXJ2</accession>
<evidence type="ECO:0000256" key="8">
    <source>
        <dbReference type="ARBA" id="ARBA00022553"/>
    </source>
</evidence>
<evidence type="ECO:0000256" key="14">
    <source>
        <dbReference type="ARBA" id="ARBA00032374"/>
    </source>
</evidence>
<dbReference type="GO" id="GO:0005635">
    <property type="term" value="C:nuclear envelope"/>
    <property type="evidence" value="ECO:0007669"/>
    <property type="project" value="UniProtKB-SubCell"/>
</dbReference>
<organism evidence="18 21">
    <name type="scientific">Parascaris univalens</name>
    <name type="common">Nematode worm</name>
    <dbReference type="NCBI Taxonomy" id="6257"/>
    <lineage>
        <taxon>Eukaryota</taxon>
        <taxon>Metazoa</taxon>
        <taxon>Ecdysozoa</taxon>
        <taxon>Nematoda</taxon>
        <taxon>Chromadorea</taxon>
        <taxon>Rhabditida</taxon>
        <taxon>Spirurina</taxon>
        <taxon>Ascaridomorpha</taxon>
        <taxon>Ascaridoidea</taxon>
        <taxon>Ascarididae</taxon>
        <taxon>Parascaris</taxon>
    </lineage>
</organism>
<dbReference type="PANTHER" id="PTHR12161">
    <property type="entry name" value="IST1 FAMILY MEMBER"/>
    <property type="match status" value="1"/>
</dbReference>
<sequence>MSITWGTQYAKLKTNLRLAINRLKLVEKKKTEMALKSRGEIADFIAEHKEDRARIRVEHIIREDFLVEAYELLEMYCDLLLARFGLIQQMKQLDDGIAEAVISILWAAPRVATDISEFKIISDQLTLKYGKPFAEAARANQLEFPAKVAPKLIAKLSVQAPPKLLVERYLIEIAKSAGIPFTPDPNVMREDEVAAAEQMLIDFKNQGGQGYGWMYPGGGNQGGNNAVPPHDGNASGGYYPGPPPPPPGGFGSGGYGGPDYGLGGGSGGYKAPLPQMPTHNDGAADNVPFNYPRLSQTSSDNDDITKLKPSTNTGVPSAPPASAGALPPKMSPDEIDFPEPPSDSPFSSGAYPSPNGPARSAPGAGGVNPPPGDDLDFDDLAKRFDQLKKKGSNK</sequence>
<feature type="compositionally biased region" description="Gly residues" evidence="17">
    <location>
        <begin position="249"/>
        <end position="268"/>
    </location>
</feature>
<keyword evidence="7" id="KW-0963">Cytoplasm</keyword>
<dbReference type="GO" id="GO:0005813">
    <property type="term" value="C:centrosome"/>
    <property type="evidence" value="ECO:0007669"/>
    <property type="project" value="UniProtKB-SubCell"/>
</dbReference>
<comment type="subunit">
    <text evidence="16">Interacts with CHMP1A, CHMP1B, VPS4A and VTA1. Interacts with SPAST, STAMBP, and USP8. May interact with VPS37B. May associate with the ESCRT-I complex. Interacts with MITD1, in competition with VSP4. Interacts with SPART (via MIT domain); leading to the recruitment of SPART to midbodies. Interacts with SPAST.</text>
</comment>
<keyword evidence="18" id="KW-1185">Reference proteome</keyword>
<evidence type="ECO:0000313" key="20">
    <source>
        <dbReference type="WBParaSite" id="PgB17_g035_t02"/>
    </source>
</evidence>
<evidence type="ECO:0000256" key="16">
    <source>
        <dbReference type="ARBA" id="ARBA00046920"/>
    </source>
</evidence>
<dbReference type="GO" id="GO:0051301">
    <property type="term" value="P:cell division"/>
    <property type="evidence" value="ECO:0007669"/>
    <property type="project" value="UniProtKB-KW"/>
</dbReference>
<evidence type="ECO:0000256" key="15">
    <source>
        <dbReference type="ARBA" id="ARBA00046124"/>
    </source>
</evidence>
<dbReference type="Proteomes" id="UP000887569">
    <property type="component" value="Unplaced"/>
</dbReference>
<keyword evidence="8" id="KW-0597">Phosphoprotein</keyword>
<reference evidence="19 20" key="1">
    <citation type="submission" date="2022-11" db="UniProtKB">
        <authorList>
            <consortium name="WormBaseParasite"/>
        </authorList>
    </citation>
    <scope>IDENTIFICATION</scope>
</reference>
<evidence type="ECO:0000256" key="1">
    <source>
        <dbReference type="ARBA" id="ARBA00004214"/>
    </source>
</evidence>
<dbReference type="InterPro" id="IPR005061">
    <property type="entry name" value="Ist1"/>
</dbReference>
<dbReference type="WBParaSite" id="PgB17_g035_t01">
    <property type="protein sequence ID" value="PgB17_g035_t01"/>
    <property type="gene ID" value="PgB17_g035"/>
</dbReference>
<dbReference type="WBParaSite" id="PgB17_g035_t02">
    <property type="protein sequence ID" value="PgB17_g035_t02"/>
    <property type="gene ID" value="PgB17_g035"/>
</dbReference>
<dbReference type="WBParaSite" id="PgB17_g035_t04">
    <property type="protein sequence ID" value="PgB17_g035_t04"/>
    <property type="gene ID" value="PgB17_g035"/>
</dbReference>
<evidence type="ECO:0000313" key="18">
    <source>
        <dbReference type="Proteomes" id="UP000887569"/>
    </source>
</evidence>
<dbReference type="Pfam" id="PF03398">
    <property type="entry name" value="Ist1"/>
    <property type="match status" value="1"/>
</dbReference>
<evidence type="ECO:0000256" key="4">
    <source>
        <dbReference type="ARBA" id="ARBA00004541"/>
    </source>
</evidence>
<dbReference type="AlphaFoldDB" id="A0A914ZXJ2"/>
<dbReference type="GO" id="GO:0015031">
    <property type="term" value="P:protein transport"/>
    <property type="evidence" value="ECO:0007669"/>
    <property type="project" value="InterPro"/>
</dbReference>
<evidence type="ECO:0000256" key="3">
    <source>
        <dbReference type="ARBA" id="ARBA00004300"/>
    </source>
</evidence>
<comment type="similarity">
    <text evidence="5">Belongs to the IST1 family.</text>
</comment>
<evidence type="ECO:0000256" key="9">
    <source>
        <dbReference type="ARBA" id="ARBA00022618"/>
    </source>
</evidence>
<evidence type="ECO:0000256" key="12">
    <source>
        <dbReference type="ARBA" id="ARBA00023306"/>
    </source>
</evidence>
<evidence type="ECO:0000256" key="17">
    <source>
        <dbReference type="SAM" id="MobiDB-lite"/>
    </source>
</evidence>
<evidence type="ECO:0000256" key="2">
    <source>
        <dbReference type="ARBA" id="ARBA00004259"/>
    </source>
</evidence>
<evidence type="ECO:0000256" key="5">
    <source>
        <dbReference type="ARBA" id="ARBA00005536"/>
    </source>
</evidence>
<comment type="subcellular location">
    <subcellularLocation>
        <location evidence="3">Cytoplasm</location>
        <location evidence="3">Cytoskeleton</location>
        <location evidence="3">Microtubule organizing center</location>
        <location evidence="3">Centrosome</location>
    </subcellularLocation>
    <subcellularLocation>
        <location evidence="4">Cytoplasmic vesicle</location>
    </subcellularLocation>
    <subcellularLocation>
        <location evidence="1">Midbody</location>
    </subcellularLocation>
    <subcellularLocation>
        <location evidence="2">Nucleus envelope</location>
    </subcellularLocation>
</comment>
<dbReference type="WBParaSite" id="PgB17_g035_t03">
    <property type="protein sequence ID" value="PgB17_g035_t03"/>
    <property type="gene ID" value="PgB17_g035"/>
</dbReference>
<dbReference type="WBParaSite" id="PgB17_g035_t06">
    <property type="protein sequence ID" value="PgB17_g035_t06"/>
    <property type="gene ID" value="PgB17_g035"/>
</dbReference>
<dbReference type="WBParaSite" id="PgB17_g035_t05">
    <property type="protein sequence ID" value="PgB17_g035_t05"/>
    <property type="gene ID" value="PgB17_g035"/>
</dbReference>
<keyword evidence="12" id="KW-0131">Cell cycle</keyword>
<evidence type="ECO:0000256" key="6">
    <source>
        <dbReference type="ARBA" id="ARBA00014513"/>
    </source>
</evidence>
<proteinExistence type="inferred from homology"/>
<feature type="region of interest" description="Disordered" evidence="17">
    <location>
        <begin position="222"/>
        <end position="378"/>
    </location>
</feature>
<evidence type="ECO:0000256" key="7">
    <source>
        <dbReference type="ARBA" id="ARBA00022490"/>
    </source>
</evidence>
<dbReference type="Gene3D" id="1.20.1260.60">
    <property type="entry name" value="Vacuolar protein sorting-associated protein Ist1"/>
    <property type="match status" value="1"/>
</dbReference>
<evidence type="ECO:0000256" key="10">
    <source>
        <dbReference type="ARBA" id="ARBA00023212"/>
    </source>
</evidence>
<keyword evidence="9" id="KW-0132">Cell division</keyword>
<dbReference type="PANTHER" id="PTHR12161:SF5">
    <property type="entry name" value="IST1 HOMOLOG"/>
    <property type="match status" value="1"/>
</dbReference>
<dbReference type="InterPro" id="IPR042277">
    <property type="entry name" value="IST1-like"/>
</dbReference>
<evidence type="ECO:0000313" key="21">
    <source>
        <dbReference type="WBParaSite" id="PgB17_g035_t06"/>
    </source>
</evidence>
<evidence type="ECO:0000313" key="19">
    <source>
        <dbReference type="WBParaSite" id="PgB17_g035_t01"/>
    </source>
</evidence>
<protein>
    <recommendedName>
        <fullName evidence="6">IST1 homolog</fullName>
    </recommendedName>
    <alternativeName>
        <fullName evidence="14">Charged multivesicular body protein 8</fullName>
    </alternativeName>
</protein>
<dbReference type="FunFam" id="1.20.1260.60:FF:000001">
    <property type="entry name" value="IST1 homolog isoform X1"/>
    <property type="match status" value="1"/>
</dbReference>
<comment type="function">
    <text evidence="15">ESCRT-III-like protein involved in cytokinesis, nuclear envelope reassembly and endosomal tubulation. Is required for efficient abscission during cytokinesis. Involved in recruiting VPS4A and/or VPS4B to the midbody of dividing cells. During late anaphase, involved in nuclear envelope reassembly and mitotic spindle disassembly together with the ESCRT-III complex: IST1 acts by mediating the recruitment of SPAST to the nuclear membrane, leading to microtubule severing. Recruited to the reforming nuclear envelope (NE) during anaphase by LEMD2. Regulates early endosomal tubulation together with the ESCRT-III complex by mediating the recruitment of SPAST.</text>
</comment>
<name>A0A914ZXJ2_PARUN</name>
<evidence type="ECO:0000256" key="11">
    <source>
        <dbReference type="ARBA" id="ARBA00023242"/>
    </source>
</evidence>
<dbReference type="GO" id="GO:0030496">
    <property type="term" value="C:midbody"/>
    <property type="evidence" value="ECO:0007669"/>
    <property type="project" value="UniProtKB-SubCell"/>
</dbReference>
<dbReference type="GO" id="GO:0031410">
    <property type="term" value="C:cytoplasmic vesicle"/>
    <property type="evidence" value="ECO:0007669"/>
    <property type="project" value="UniProtKB-SubCell"/>
</dbReference>
<evidence type="ECO:0000256" key="13">
    <source>
        <dbReference type="ARBA" id="ARBA00023329"/>
    </source>
</evidence>
<keyword evidence="11" id="KW-0539">Nucleus</keyword>
<keyword evidence="10" id="KW-0206">Cytoskeleton</keyword>
<keyword evidence="13" id="KW-0968">Cytoplasmic vesicle</keyword>